<protein>
    <submittedName>
        <fullName evidence="2">Uncharacterized protein</fullName>
    </submittedName>
</protein>
<feature type="signal peptide" evidence="1">
    <location>
        <begin position="1"/>
        <end position="18"/>
    </location>
</feature>
<accession>A0ABQ6MR33</accession>
<evidence type="ECO:0000256" key="1">
    <source>
        <dbReference type="SAM" id="SignalP"/>
    </source>
</evidence>
<organism evidence="2 3">
    <name type="scientific">Tetraparma gracilis</name>
    <dbReference type="NCBI Taxonomy" id="2962635"/>
    <lineage>
        <taxon>Eukaryota</taxon>
        <taxon>Sar</taxon>
        <taxon>Stramenopiles</taxon>
        <taxon>Ochrophyta</taxon>
        <taxon>Bolidophyceae</taxon>
        <taxon>Parmales</taxon>
        <taxon>Triparmaceae</taxon>
        <taxon>Tetraparma</taxon>
    </lineage>
</organism>
<evidence type="ECO:0000313" key="3">
    <source>
        <dbReference type="Proteomes" id="UP001165060"/>
    </source>
</evidence>
<reference evidence="2 3" key="1">
    <citation type="journal article" date="2023" name="Commun. Biol.">
        <title>Genome analysis of Parmales, the sister group of diatoms, reveals the evolutionary specialization of diatoms from phago-mixotrophs to photoautotrophs.</title>
        <authorList>
            <person name="Ban H."/>
            <person name="Sato S."/>
            <person name="Yoshikawa S."/>
            <person name="Yamada K."/>
            <person name="Nakamura Y."/>
            <person name="Ichinomiya M."/>
            <person name="Sato N."/>
            <person name="Blanc-Mathieu R."/>
            <person name="Endo H."/>
            <person name="Kuwata A."/>
            <person name="Ogata H."/>
        </authorList>
    </citation>
    <scope>NUCLEOTIDE SEQUENCE [LARGE SCALE GENOMIC DNA]</scope>
</reference>
<keyword evidence="3" id="KW-1185">Reference proteome</keyword>
<gene>
    <name evidence="2" type="ORF">TeGR_g6720</name>
</gene>
<keyword evidence="1" id="KW-0732">Signal</keyword>
<name>A0ABQ6MR33_9STRA</name>
<feature type="chain" id="PRO_5047322507" evidence="1">
    <location>
        <begin position="19"/>
        <end position="90"/>
    </location>
</feature>
<proteinExistence type="predicted"/>
<evidence type="ECO:0000313" key="2">
    <source>
        <dbReference type="EMBL" id="GMI31252.1"/>
    </source>
</evidence>
<dbReference type="EMBL" id="BRYB01001691">
    <property type="protein sequence ID" value="GMI31252.1"/>
    <property type="molecule type" value="Genomic_DNA"/>
</dbReference>
<sequence length="90" mass="9626">MHAPILLPLLLLLAPASASFESAKASLPAVLEADSDFVSELGDIRKDLAAAVDAARELGAEDRLKQDRIKMGVRKANSDIYEALDAKCCM</sequence>
<dbReference type="Proteomes" id="UP001165060">
    <property type="component" value="Unassembled WGS sequence"/>
</dbReference>
<comment type="caution">
    <text evidence="2">The sequence shown here is derived from an EMBL/GenBank/DDBJ whole genome shotgun (WGS) entry which is preliminary data.</text>
</comment>